<keyword evidence="2" id="KW-1185">Reference proteome</keyword>
<comment type="caution">
    <text evidence="1">The sequence shown here is derived from an EMBL/GenBank/DDBJ whole genome shotgun (WGS) entry which is preliminary data.</text>
</comment>
<proteinExistence type="predicted"/>
<accession>A0A8X6Q4E1</accession>
<evidence type="ECO:0000313" key="2">
    <source>
        <dbReference type="Proteomes" id="UP000887013"/>
    </source>
</evidence>
<protein>
    <submittedName>
        <fullName evidence="1">Uncharacterized protein</fullName>
    </submittedName>
</protein>
<dbReference type="AlphaFoldDB" id="A0A8X6Q4E1"/>
<dbReference type="Proteomes" id="UP000887013">
    <property type="component" value="Unassembled WGS sequence"/>
</dbReference>
<gene>
    <name evidence="1" type="ORF">NPIL_479251</name>
</gene>
<name>A0A8X6Q4E1_NEPPI</name>
<reference evidence="1" key="1">
    <citation type="submission" date="2020-08" db="EMBL/GenBank/DDBJ databases">
        <title>Multicomponent nature underlies the extraordinary mechanical properties of spider dragline silk.</title>
        <authorList>
            <person name="Kono N."/>
            <person name="Nakamura H."/>
            <person name="Mori M."/>
            <person name="Yoshida Y."/>
            <person name="Ohtoshi R."/>
            <person name="Malay A.D."/>
            <person name="Moran D.A.P."/>
            <person name="Tomita M."/>
            <person name="Numata K."/>
            <person name="Arakawa K."/>
        </authorList>
    </citation>
    <scope>NUCLEOTIDE SEQUENCE</scope>
</reference>
<evidence type="ECO:0000313" key="1">
    <source>
        <dbReference type="EMBL" id="GFU01431.1"/>
    </source>
</evidence>
<organism evidence="1 2">
    <name type="scientific">Nephila pilipes</name>
    <name type="common">Giant wood spider</name>
    <name type="synonym">Nephila maculata</name>
    <dbReference type="NCBI Taxonomy" id="299642"/>
    <lineage>
        <taxon>Eukaryota</taxon>
        <taxon>Metazoa</taxon>
        <taxon>Ecdysozoa</taxon>
        <taxon>Arthropoda</taxon>
        <taxon>Chelicerata</taxon>
        <taxon>Arachnida</taxon>
        <taxon>Araneae</taxon>
        <taxon>Araneomorphae</taxon>
        <taxon>Entelegynae</taxon>
        <taxon>Araneoidea</taxon>
        <taxon>Nephilidae</taxon>
        <taxon>Nephila</taxon>
    </lineage>
</organism>
<sequence>MSYLINILLQLYMPDCISLNIIHLVQDVTRWKTPGDDDSSKYENKIPLTAPLSAKNDYRHHHKTHVYQRDGRSLHTLFLIFSPLQGRDIFSRYSDRGKKFSLGLMDRVEVYACQSTSSKVKASFVYQR</sequence>
<dbReference type="EMBL" id="BMAW01027278">
    <property type="protein sequence ID" value="GFU01431.1"/>
    <property type="molecule type" value="Genomic_DNA"/>
</dbReference>